<protein>
    <recommendedName>
        <fullName evidence="3">PD(D/E)XK endonuclease domain-containing protein</fullName>
    </recommendedName>
</protein>
<dbReference type="Proteomes" id="UP000293846">
    <property type="component" value="Unassembled WGS sequence"/>
</dbReference>
<gene>
    <name evidence="1" type="ORF">E0Y62_26370</name>
</gene>
<evidence type="ECO:0000313" key="2">
    <source>
        <dbReference type="Proteomes" id="UP000293846"/>
    </source>
</evidence>
<comment type="caution">
    <text evidence="1">The sequence shown here is derived from an EMBL/GenBank/DDBJ whole genome shotgun (WGS) entry which is preliminary data.</text>
</comment>
<dbReference type="EMBL" id="SJTH01000098">
    <property type="protein sequence ID" value="TCJ00965.1"/>
    <property type="molecule type" value="Genomic_DNA"/>
</dbReference>
<evidence type="ECO:0000313" key="1">
    <source>
        <dbReference type="EMBL" id="TCJ00965.1"/>
    </source>
</evidence>
<accession>A0A4R1AMX8</accession>
<reference evidence="1 2" key="1">
    <citation type="submission" date="2019-03" db="EMBL/GenBank/DDBJ databases">
        <authorList>
            <person name="Jensen L."/>
            <person name="Storgaard J."/>
            <person name="Sulaj E."/>
            <person name="Schramm A."/>
            <person name="Marshall I.P.G."/>
        </authorList>
    </citation>
    <scope>NUCLEOTIDE SEQUENCE [LARGE SCALE GENOMIC DNA]</scope>
    <source>
        <strain evidence="1 2">2017H2G3</strain>
    </source>
</reference>
<proteinExistence type="predicted"/>
<evidence type="ECO:0008006" key="3">
    <source>
        <dbReference type="Google" id="ProtNLM"/>
    </source>
</evidence>
<organism evidence="1 2">
    <name type="scientific">Cytobacillus praedii</name>
    <dbReference type="NCBI Taxonomy" id="1742358"/>
    <lineage>
        <taxon>Bacteria</taxon>
        <taxon>Bacillati</taxon>
        <taxon>Bacillota</taxon>
        <taxon>Bacilli</taxon>
        <taxon>Bacillales</taxon>
        <taxon>Bacillaceae</taxon>
        <taxon>Cytobacillus</taxon>
    </lineage>
</organism>
<dbReference type="AlphaFoldDB" id="A0A4R1AMX8"/>
<dbReference type="OrthoDB" id="8446682at2"/>
<name>A0A4R1AMX8_9BACI</name>
<keyword evidence="2" id="KW-1185">Reference proteome</keyword>
<sequence>MTTHQVSVSAESYTATLFAWAGYDVSVQYGANQPEYDLVVTRGDQFLKVSVKGSQDGGWILASKYLQNGDYHGAIDLWLKNHTNKTIFSLVQLESVDFQSIFPRVYLATPIEIAEHLKNVRGGCGLTNLKEKHEWKNGVAKGTVDAVPDHWRFSKERIEVLMKV</sequence>